<dbReference type="SMART" id="SM00321">
    <property type="entry name" value="WSC"/>
    <property type="match status" value="5"/>
</dbReference>
<reference evidence="5" key="4">
    <citation type="journal article" date="2015" name="G3 (Bethesda)">
        <title>Genome sequences of three phytopathogenic species of the Magnaporthaceae family of fungi.</title>
        <authorList>
            <person name="Okagaki L.H."/>
            <person name="Nunes C.C."/>
            <person name="Sailsbery J."/>
            <person name="Clay B."/>
            <person name="Brown D."/>
            <person name="John T."/>
            <person name="Oh Y."/>
            <person name="Young N."/>
            <person name="Fitzgerald M."/>
            <person name="Haas B.J."/>
            <person name="Zeng Q."/>
            <person name="Young S."/>
            <person name="Adiconis X."/>
            <person name="Fan L."/>
            <person name="Levin J.Z."/>
            <person name="Mitchell T.K."/>
            <person name="Okubara P.A."/>
            <person name="Farman M.L."/>
            <person name="Kohn L.M."/>
            <person name="Birren B."/>
            <person name="Ma L.-J."/>
            <person name="Dean R.A."/>
        </authorList>
    </citation>
    <scope>NUCLEOTIDE SEQUENCE</scope>
    <source>
        <strain evidence="5">R3-111a-1</strain>
    </source>
</reference>
<dbReference type="GeneID" id="20354635"/>
<dbReference type="VEuPathDB" id="FungiDB:GGTG_14177"/>
<reference evidence="6" key="1">
    <citation type="submission" date="2010-07" db="EMBL/GenBank/DDBJ databases">
        <title>The genome sequence of Gaeumannomyces graminis var. tritici strain R3-111a-1.</title>
        <authorList>
            <consortium name="The Broad Institute Genome Sequencing Platform"/>
            <person name="Ma L.-J."/>
            <person name="Dead R."/>
            <person name="Young S."/>
            <person name="Zeng Q."/>
            <person name="Koehrsen M."/>
            <person name="Alvarado L."/>
            <person name="Berlin A."/>
            <person name="Chapman S.B."/>
            <person name="Chen Z."/>
            <person name="Freedman E."/>
            <person name="Gellesch M."/>
            <person name="Goldberg J."/>
            <person name="Griggs A."/>
            <person name="Gujja S."/>
            <person name="Heilman E.R."/>
            <person name="Heiman D."/>
            <person name="Hepburn T."/>
            <person name="Howarth C."/>
            <person name="Jen D."/>
            <person name="Larson L."/>
            <person name="Mehta T."/>
            <person name="Neiman D."/>
            <person name="Pearson M."/>
            <person name="Roberts A."/>
            <person name="Saif S."/>
            <person name="Shea T."/>
            <person name="Shenoy N."/>
            <person name="Sisk P."/>
            <person name="Stolte C."/>
            <person name="Sykes S."/>
            <person name="Walk T."/>
            <person name="White J."/>
            <person name="Yandava C."/>
            <person name="Haas B."/>
            <person name="Nusbaum C."/>
            <person name="Birren B."/>
        </authorList>
    </citation>
    <scope>NUCLEOTIDE SEQUENCE [LARGE SCALE GENOMIC DNA]</scope>
    <source>
        <strain evidence="6">R3-111a-1</strain>
    </source>
</reference>
<dbReference type="SUPFAM" id="SSF81296">
    <property type="entry name" value="E set domains"/>
    <property type="match status" value="1"/>
</dbReference>
<dbReference type="SUPFAM" id="SSF50965">
    <property type="entry name" value="Galactose oxidase, central domain"/>
    <property type="match status" value="1"/>
</dbReference>
<dbReference type="InterPro" id="IPR013783">
    <property type="entry name" value="Ig-like_fold"/>
</dbReference>
<evidence type="ECO:0000313" key="5">
    <source>
        <dbReference type="EnsemblFungi" id="EJT68243"/>
    </source>
</evidence>
<dbReference type="InterPro" id="IPR037293">
    <property type="entry name" value="Gal_Oxidase_central_sf"/>
</dbReference>
<dbReference type="InterPro" id="IPR002889">
    <property type="entry name" value="WSC_carb-bd"/>
</dbReference>
<dbReference type="InterPro" id="IPR011043">
    <property type="entry name" value="Gal_Oxase/kelch_b-propeller"/>
</dbReference>
<reference evidence="4" key="3">
    <citation type="submission" date="2010-09" db="EMBL/GenBank/DDBJ databases">
        <title>Annotation of Gaeumannomyces graminis var. tritici R3-111a-1.</title>
        <authorList>
            <consortium name="The Broad Institute Genome Sequencing Platform"/>
            <person name="Ma L.-J."/>
            <person name="Dead R."/>
            <person name="Young S.K."/>
            <person name="Zeng Q."/>
            <person name="Gargeya S."/>
            <person name="Fitzgerald M."/>
            <person name="Haas B."/>
            <person name="Abouelleil A."/>
            <person name="Alvarado L."/>
            <person name="Arachchi H.M."/>
            <person name="Berlin A."/>
            <person name="Brown A."/>
            <person name="Chapman S.B."/>
            <person name="Chen Z."/>
            <person name="Dunbar C."/>
            <person name="Freedman E."/>
            <person name="Gearin G."/>
            <person name="Gellesch M."/>
            <person name="Goldberg J."/>
            <person name="Griggs A."/>
            <person name="Gujja S."/>
            <person name="Heiman D."/>
            <person name="Howarth C."/>
            <person name="Larson L."/>
            <person name="Lui A."/>
            <person name="MacDonald P.J.P."/>
            <person name="Mehta T."/>
            <person name="Montmayeur A."/>
            <person name="Murphy C."/>
            <person name="Neiman D."/>
            <person name="Pearson M."/>
            <person name="Priest M."/>
            <person name="Roberts A."/>
            <person name="Saif S."/>
            <person name="Shea T."/>
            <person name="Shenoy N."/>
            <person name="Sisk P."/>
            <person name="Stolte C."/>
            <person name="Sykes S."/>
            <person name="Yandava C."/>
            <person name="Wortman J."/>
            <person name="Nusbaum C."/>
            <person name="Birren B."/>
        </authorList>
    </citation>
    <scope>NUCLEOTIDE SEQUENCE</scope>
    <source>
        <strain evidence="4">R3-111a-1</strain>
    </source>
</reference>
<feature type="domain" description="WSC" evidence="3">
    <location>
        <begin position="523"/>
        <end position="620"/>
    </location>
</feature>
<dbReference type="Pfam" id="PF07250">
    <property type="entry name" value="Glyoxal_oxid_N"/>
    <property type="match status" value="1"/>
</dbReference>
<dbReference type="Proteomes" id="UP000006039">
    <property type="component" value="Unassembled WGS sequence"/>
</dbReference>
<dbReference type="HOGENOM" id="CLU_003527_0_0_1"/>
<proteinExistence type="predicted"/>
<dbReference type="PROSITE" id="PS51212">
    <property type="entry name" value="WSC"/>
    <property type="match status" value="5"/>
</dbReference>
<dbReference type="InterPro" id="IPR009880">
    <property type="entry name" value="Glyoxal_oxidase_N"/>
</dbReference>
<evidence type="ECO:0000256" key="2">
    <source>
        <dbReference type="SAM" id="SignalP"/>
    </source>
</evidence>
<dbReference type="OrthoDB" id="2019572at2759"/>
<feature type="signal peptide" evidence="2">
    <location>
        <begin position="1"/>
        <end position="21"/>
    </location>
</feature>
<feature type="chain" id="PRO_5015095403" evidence="2">
    <location>
        <begin position="22"/>
        <end position="1154"/>
    </location>
</feature>
<dbReference type="Pfam" id="PF01822">
    <property type="entry name" value="WSC"/>
    <property type="match status" value="5"/>
</dbReference>
<dbReference type="EMBL" id="GL385559">
    <property type="protein sequence ID" value="EJT68243.1"/>
    <property type="molecule type" value="Genomic_DNA"/>
</dbReference>
<accession>J3PKV5</accession>
<dbReference type="eggNOG" id="KOG4157">
    <property type="taxonomic scope" value="Eukaryota"/>
</dbReference>
<gene>
    <name evidence="5" type="primary">20354635</name>
    <name evidence="4" type="ORF">GGTG_14177</name>
</gene>
<evidence type="ECO:0000313" key="4">
    <source>
        <dbReference type="EMBL" id="EJT68243.1"/>
    </source>
</evidence>
<keyword evidence="1 2" id="KW-0732">Signal</keyword>
<feature type="domain" description="WSC" evidence="3">
    <location>
        <begin position="412"/>
        <end position="506"/>
    </location>
</feature>
<dbReference type="Gene3D" id="2.60.40.10">
    <property type="entry name" value="Immunoglobulins"/>
    <property type="match status" value="1"/>
</dbReference>
<reference evidence="4" key="2">
    <citation type="submission" date="2010-07" db="EMBL/GenBank/DDBJ databases">
        <authorList>
            <consortium name="The Broad Institute Genome Sequencing Platform"/>
            <consortium name="Broad Institute Genome Sequencing Center for Infectious Disease"/>
            <person name="Ma L.-J."/>
            <person name="Dead R."/>
            <person name="Young S."/>
            <person name="Zeng Q."/>
            <person name="Koehrsen M."/>
            <person name="Alvarado L."/>
            <person name="Berlin A."/>
            <person name="Chapman S.B."/>
            <person name="Chen Z."/>
            <person name="Freedman E."/>
            <person name="Gellesch M."/>
            <person name="Goldberg J."/>
            <person name="Griggs A."/>
            <person name="Gujja S."/>
            <person name="Heilman E.R."/>
            <person name="Heiman D."/>
            <person name="Hepburn T."/>
            <person name="Howarth C."/>
            <person name="Jen D."/>
            <person name="Larson L."/>
            <person name="Mehta T."/>
            <person name="Neiman D."/>
            <person name="Pearson M."/>
            <person name="Roberts A."/>
            <person name="Saif S."/>
            <person name="Shea T."/>
            <person name="Shenoy N."/>
            <person name="Sisk P."/>
            <person name="Stolte C."/>
            <person name="Sykes S."/>
            <person name="Walk T."/>
            <person name="White J."/>
            <person name="Yandava C."/>
            <person name="Haas B."/>
            <person name="Nusbaum C."/>
            <person name="Birren B."/>
        </authorList>
    </citation>
    <scope>NUCLEOTIDE SEQUENCE</scope>
    <source>
        <strain evidence="4">R3-111a-1</strain>
    </source>
</reference>
<dbReference type="EnsemblFungi" id="EJT68243">
    <property type="protein sequence ID" value="EJT68243"/>
    <property type="gene ID" value="GGTG_14177"/>
</dbReference>
<dbReference type="PANTHER" id="PTHR32208">
    <property type="entry name" value="SECRETED PROTEIN-RELATED"/>
    <property type="match status" value="1"/>
</dbReference>
<dbReference type="InterPro" id="IPR014756">
    <property type="entry name" value="Ig_E-set"/>
</dbReference>
<dbReference type="RefSeq" id="XP_009230368.1">
    <property type="nucleotide sequence ID" value="XM_009232104.1"/>
</dbReference>
<dbReference type="InterPro" id="IPR015202">
    <property type="entry name" value="GO-like_E_set"/>
</dbReference>
<dbReference type="CDD" id="cd02851">
    <property type="entry name" value="E_set_GO_C"/>
    <property type="match status" value="1"/>
</dbReference>
<feature type="domain" description="WSC" evidence="3">
    <location>
        <begin position="140"/>
        <end position="233"/>
    </location>
</feature>
<protein>
    <submittedName>
        <fullName evidence="4">Copper radical oxidase</fullName>
    </submittedName>
</protein>
<feature type="domain" description="WSC" evidence="3">
    <location>
        <begin position="36"/>
        <end position="127"/>
    </location>
</feature>
<dbReference type="Pfam" id="PF09118">
    <property type="entry name" value="GO-like_E_set"/>
    <property type="match status" value="1"/>
</dbReference>
<evidence type="ECO:0000259" key="3">
    <source>
        <dbReference type="PROSITE" id="PS51212"/>
    </source>
</evidence>
<name>J3PKV5_GAET3</name>
<dbReference type="Gene3D" id="2.130.10.80">
    <property type="entry name" value="Galactose oxidase/kelch, beta-propeller"/>
    <property type="match status" value="1"/>
</dbReference>
<reference evidence="5" key="5">
    <citation type="submission" date="2018-04" db="UniProtKB">
        <authorList>
            <consortium name="EnsemblFungi"/>
        </authorList>
    </citation>
    <scope>IDENTIFICATION</scope>
    <source>
        <strain evidence="5">R3-111a-1</strain>
    </source>
</reference>
<organism evidence="4">
    <name type="scientific">Gaeumannomyces tritici (strain R3-111a-1)</name>
    <name type="common">Wheat and barley take-all root rot fungus</name>
    <name type="synonym">Gaeumannomyces graminis var. tritici</name>
    <dbReference type="NCBI Taxonomy" id="644352"/>
    <lineage>
        <taxon>Eukaryota</taxon>
        <taxon>Fungi</taxon>
        <taxon>Dikarya</taxon>
        <taxon>Ascomycota</taxon>
        <taxon>Pezizomycotina</taxon>
        <taxon>Sordariomycetes</taxon>
        <taxon>Sordariomycetidae</taxon>
        <taxon>Magnaporthales</taxon>
        <taxon>Magnaporthaceae</taxon>
        <taxon>Gaeumannomyces</taxon>
    </lineage>
</organism>
<keyword evidence="6" id="KW-1185">Reference proteome</keyword>
<feature type="domain" description="WSC" evidence="3">
    <location>
        <begin position="289"/>
        <end position="380"/>
    </location>
</feature>
<dbReference type="AlphaFoldDB" id="J3PKV5"/>
<dbReference type="STRING" id="644352.J3PKV5"/>
<dbReference type="PANTHER" id="PTHR32208:SF105">
    <property type="entry name" value="COPPER RADICAL OXIDASE"/>
    <property type="match status" value="1"/>
</dbReference>
<evidence type="ECO:0000256" key="1">
    <source>
        <dbReference type="ARBA" id="ARBA00022729"/>
    </source>
</evidence>
<sequence>MRSTQQSTFTVLSALAAVTNAGLVRRLPPAATPPAGWAYQGCYVDVGRTLTLAATASGTMTAQACISFCTSKGLQFAGTEYHNECYCGSQIAPTANKVADSECSTACSGDATQGCGGPSRLTIYYSAQPVGPQPNPSVNGFNHVGCYTEGTNTRALGTGGGVPAANVDATTCTAACQAKGFILAGVEYGGECYCGNSLGAGSVPASSGCNTICNGNPNEICGGASRLNLYNYQNQFPISSSSSQANTASSATAAASESGTVTLAGSETVSSTPAAATPTAPGQPAIVGAYKWYGCQTEATGARALGALTRADDLMTLEMCASVCAGYTYFGVEYARECYCGNSFAAGSVAAPASECSFTCPGNQFQYCGAGNRLSVYSLNGPASSSSVTGTTATGTATATTSAAVPTGMPAGFTYQGCWIDGPNGRALPDYQAPDSQALTQESCAQLCNSRGFSVSGTEYSTQCFCSNAVYAGGAKTAESECNMPCSGNPAQKCGAGGRLTIYSNGVPQTFQPPAPQTAGLDNWAYQGCYVDNVNDKRTFFWKLEFPGTMTPKMCLDRCHKYGYAAAGLEYGQECYCGDPQNVITQGSTKRPESECGVICAGNATAICGGGSRLTTYFWTGAPLYSWTFPATPAAGAGKYDLLIDGVTIPLIAQEGINGKVAFLSKWGTGPGNETGAYELDISMIPTNPTGAWRTLHVKTDVFCAAGVTLPDRAGRMLNIGGWSGESTEGVRLFAPSGTNGVPGTTDWQENVNQLSLQKGRWYPSAMVMANGSVMVIGGQVGSNGAAVPSIEVLPFTGSAPVYMDWLDRTNPDNLYPFVAVLPGGGIFVAYYNEARILDESTFATTKELPMIPGAVNDDKSGRTYPLEGTAVLMPQKASNGYADLEVLICGGSANGISNALDNCVTIAPQAANPAWVMERMPSPRVMPCIAPLPDGTYFVGNGAKAGVAGFGLATNPNLNSLLYDPSKPVGSRFTVGANTTIARMYHSEAITLLDGRVLISGSDPEDGVNPQEYRVEAYTPPYLLTGKPRPSFAITNKDWAWGQAGIPITLGAAAQNGGAGITATLLGSVGSTHGNSMGARTLMPAIRCAGTSCTIDAPPNAHVCPPGWYQLFILDGGVPAVGVYVRIGGDPAGLGNWPTGSTFTKPGIGPVQQ</sequence>
<evidence type="ECO:0000313" key="6">
    <source>
        <dbReference type="Proteomes" id="UP000006039"/>
    </source>
</evidence>